<evidence type="ECO:0000313" key="3">
    <source>
        <dbReference type="EMBL" id="GMK46694.1"/>
    </source>
</evidence>
<organism evidence="3 4">
    <name type="scientific">Paenibacillus glycanilyticus</name>
    <dbReference type="NCBI Taxonomy" id="126569"/>
    <lineage>
        <taxon>Bacteria</taxon>
        <taxon>Bacillati</taxon>
        <taxon>Bacillota</taxon>
        <taxon>Bacilli</taxon>
        <taxon>Bacillales</taxon>
        <taxon>Paenibacillaceae</taxon>
        <taxon>Paenibacillus</taxon>
    </lineage>
</organism>
<dbReference type="SUPFAM" id="SSF53756">
    <property type="entry name" value="UDP-Glycosyltransferase/glycogen phosphorylase"/>
    <property type="match status" value="1"/>
</dbReference>
<accession>A0ABQ6NRS3</accession>
<feature type="domain" description="Glycosyl transferase family 1" evidence="1">
    <location>
        <begin position="186"/>
        <end position="312"/>
    </location>
</feature>
<feature type="domain" description="Glycosyltransferase subfamily 4-like N-terminal" evidence="2">
    <location>
        <begin position="14"/>
        <end position="176"/>
    </location>
</feature>
<dbReference type="PANTHER" id="PTHR12526">
    <property type="entry name" value="GLYCOSYLTRANSFERASE"/>
    <property type="match status" value="1"/>
</dbReference>
<name>A0ABQ6NRS3_9BACL</name>
<dbReference type="Proteomes" id="UP001285921">
    <property type="component" value="Unassembled WGS sequence"/>
</dbReference>
<dbReference type="Gene3D" id="3.40.50.2000">
    <property type="entry name" value="Glycogen Phosphorylase B"/>
    <property type="match status" value="2"/>
</dbReference>
<keyword evidence="3" id="KW-0808">Transferase</keyword>
<dbReference type="Pfam" id="PF13439">
    <property type="entry name" value="Glyco_transf_4"/>
    <property type="match status" value="1"/>
</dbReference>
<evidence type="ECO:0000259" key="2">
    <source>
        <dbReference type="Pfam" id="PF13439"/>
    </source>
</evidence>
<sequence>MKIAFLIQALQLTGSEKVAYDLIKQMRARGVSCLLLAVYSSSDPIGRGQVLDDMAQIGVEVVELNKDRGVSALQALRTIQTIMDRFDPDVIHSHAGMPNTLAGFRNLLFRNIYTVTTQHSGGDEWTRFKDRILERFSIFGSDKIVCVAEHVAEAYRRKFNQSRNKLVVIENGIDMKQMESSDELAKTRLRNQLGIGSNELILTNVGRIDPVKNQMFLLEVAERLRNREICFRLLLVGNDQDKNYANKLRTKLLQLRLEKEVLLLGSRPDVQSILQISDFFLFPSRFEASPLALLEAICVGVPIVCSDIPANRNMSPFATHSQLLAWDPELWAEQIVHSIGAPHSVASRPMASAVDLRYLSLDRVTDDYLALYKRQG</sequence>
<proteinExistence type="predicted"/>
<gene>
    <name evidence="3" type="ORF">PghCCS26_38230</name>
</gene>
<dbReference type="Pfam" id="PF00534">
    <property type="entry name" value="Glycos_transf_1"/>
    <property type="match status" value="1"/>
</dbReference>
<protein>
    <submittedName>
        <fullName evidence="3">Glycosyl transferase</fullName>
    </submittedName>
</protein>
<evidence type="ECO:0000259" key="1">
    <source>
        <dbReference type="Pfam" id="PF00534"/>
    </source>
</evidence>
<keyword evidence="4" id="KW-1185">Reference proteome</keyword>
<dbReference type="InterPro" id="IPR001296">
    <property type="entry name" value="Glyco_trans_1"/>
</dbReference>
<dbReference type="RefSeq" id="WP_317980895.1">
    <property type="nucleotide sequence ID" value="NZ_BTCL01000014.1"/>
</dbReference>
<dbReference type="GO" id="GO:0016740">
    <property type="term" value="F:transferase activity"/>
    <property type="evidence" value="ECO:0007669"/>
    <property type="project" value="UniProtKB-KW"/>
</dbReference>
<dbReference type="InterPro" id="IPR028098">
    <property type="entry name" value="Glyco_trans_4-like_N"/>
</dbReference>
<dbReference type="EMBL" id="BTCL01000014">
    <property type="protein sequence ID" value="GMK46694.1"/>
    <property type="molecule type" value="Genomic_DNA"/>
</dbReference>
<comment type="caution">
    <text evidence="3">The sequence shown here is derived from an EMBL/GenBank/DDBJ whole genome shotgun (WGS) entry which is preliminary data.</text>
</comment>
<dbReference type="CDD" id="cd03801">
    <property type="entry name" value="GT4_PimA-like"/>
    <property type="match status" value="1"/>
</dbReference>
<reference evidence="3 4" key="1">
    <citation type="submission" date="2023-05" db="EMBL/GenBank/DDBJ databases">
        <title>Draft genome of Paenibacillus sp. CCS26.</title>
        <authorList>
            <person name="Akita H."/>
            <person name="Shinto Y."/>
            <person name="Kimura Z."/>
        </authorList>
    </citation>
    <scope>NUCLEOTIDE SEQUENCE [LARGE SCALE GENOMIC DNA]</scope>
    <source>
        <strain evidence="3 4">CCS26</strain>
    </source>
</reference>
<evidence type="ECO:0000313" key="4">
    <source>
        <dbReference type="Proteomes" id="UP001285921"/>
    </source>
</evidence>